<evidence type="ECO:0000256" key="1">
    <source>
        <dbReference type="ARBA" id="ARBA00023224"/>
    </source>
</evidence>
<keyword evidence="3" id="KW-1133">Transmembrane helix</keyword>
<evidence type="ECO:0000256" key="3">
    <source>
        <dbReference type="SAM" id="Phobius"/>
    </source>
</evidence>
<dbReference type="GO" id="GO:0016020">
    <property type="term" value="C:membrane"/>
    <property type="evidence" value="ECO:0007669"/>
    <property type="project" value="InterPro"/>
</dbReference>
<dbReference type="SMART" id="SM00283">
    <property type="entry name" value="MA"/>
    <property type="match status" value="1"/>
</dbReference>
<keyword evidence="1 2" id="KW-0807">Transducer</keyword>
<organism evidence="5 6">
    <name type="scientific">Anaerocolumna chitinilytica</name>
    <dbReference type="NCBI Taxonomy" id="1727145"/>
    <lineage>
        <taxon>Bacteria</taxon>
        <taxon>Bacillati</taxon>
        <taxon>Bacillota</taxon>
        <taxon>Clostridia</taxon>
        <taxon>Lachnospirales</taxon>
        <taxon>Lachnospiraceae</taxon>
        <taxon>Anaerocolumna</taxon>
    </lineage>
</organism>
<keyword evidence="6" id="KW-1185">Reference proteome</keyword>
<reference evidence="5 6" key="2">
    <citation type="submission" date="2020-08" db="EMBL/GenBank/DDBJ databases">
        <authorList>
            <person name="Ueki A."/>
            <person name="Tonouchi A."/>
        </authorList>
    </citation>
    <scope>NUCLEOTIDE SEQUENCE [LARGE SCALE GENOMIC DNA]</scope>
    <source>
        <strain evidence="5 6">CTTW</strain>
    </source>
</reference>
<reference evidence="5 6" key="1">
    <citation type="submission" date="2020-08" db="EMBL/GenBank/DDBJ databases">
        <title>Draft genome sequencing of an Anaerocolumna strain isolated from anoxic soil subjected to BSD treatment.</title>
        <authorList>
            <person name="Uek A."/>
            <person name="Tonouchi A."/>
        </authorList>
    </citation>
    <scope>NUCLEOTIDE SEQUENCE [LARGE SCALE GENOMIC DNA]</scope>
    <source>
        <strain evidence="5 6">CTTW</strain>
    </source>
</reference>
<sequence>MESYNEKGTLRRILVSTLAVMFGSFLLLTAGAFLRVQSLLKSSGEGHVSKGGFLGFMLVLVVVLLGLAALCLTLILRNMLQKAAVTEANSDYSEDKPKTNTEKNIHEFIQHVKESVDIITFSSDELKRSSGEMSDISNRVTLSISQLAEGATQQAESTEKGSTRINNITEMIICIGDDMAISDKVSDEAIEAITDVKESIRFQEGKMAENKVITENMGVAITDLMDKSKEIGKILEVIKGVAQQTNLLALNAAIEAARAGEHGRGFAVVSEEIRKLAEQSAESGKQITEIINDVQQGIENTVMQIKKANTLSQEQEKAFEHTVNSITDISEKVFSIGVKVKAVAGATQSLTEDAREAEDMIATIASISEETAAGTEEASSSVEEQNNLIQLVAECSNEMYSIAQVLKQKLEEFDAK</sequence>
<feature type="domain" description="Methyl-accepting transducer" evidence="4">
    <location>
        <begin position="129"/>
        <end position="386"/>
    </location>
</feature>
<dbReference type="Gene3D" id="1.10.287.950">
    <property type="entry name" value="Methyl-accepting chemotaxis protein"/>
    <property type="match status" value="1"/>
</dbReference>
<dbReference type="Pfam" id="PF00015">
    <property type="entry name" value="MCPsignal"/>
    <property type="match status" value="1"/>
</dbReference>
<name>A0A7I8DHS2_9FIRM</name>
<feature type="transmembrane region" description="Helical" evidence="3">
    <location>
        <begin position="53"/>
        <end position="76"/>
    </location>
</feature>
<dbReference type="PANTHER" id="PTHR32089">
    <property type="entry name" value="METHYL-ACCEPTING CHEMOTAXIS PROTEIN MCPB"/>
    <property type="match status" value="1"/>
</dbReference>
<dbReference type="PANTHER" id="PTHR32089:SF112">
    <property type="entry name" value="LYSOZYME-LIKE PROTEIN-RELATED"/>
    <property type="match status" value="1"/>
</dbReference>
<evidence type="ECO:0000313" key="5">
    <source>
        <dbReference type="EMBL" id="BCJ97237.1"/>
    </source>
</evidence>
<dbReference type="Proteomes" id="UP000515703">
    <property type="component" value="Chromosome"/>
</dbReference>
<feature type="transmembrane region" description="Helical" evidence="3">
    <location>
        <begin position="12"/>
        <end position="33"/>
    </location>
</feature>
<dbReference type="InterPro" id="IPR004089">
    <property type="entry name" value="MCPsignal_dom"/>
</dbReference>
<evidence type="ECO:0000256" key="2">
    <source>
        <dbReference type="PROSITE-ProRule" id="PRU00284"/>
    </source>
</evidence>
<accession>A0A7I8DHS2</accession>
<dbReference type="KEGG" id="acht:bsdcttw_02780"/>
<proteinExistence type="predicted"/>
<evidence type="ECO:0000313" key="6">
    <source>
        <dbReference type="Proteomes" id="UP000515703"/>
    </source>
</evidence>
<dbReference type="GO" id="GO:0007165">
    <property type="term" value="P:signal transduction"/>
    <property type="evidence" value="ECO:0007669"/>
    <property type="project" value="UniProtKB-KW"/>
</dbReference>
<dbReference type="PROSITE" id="PS50111">
    <property type="entry name" value="CHEMOTAXIS_TRANSDUC_2"/>
    <property type="match status" value="1"/>
</dbReference>
<gene>
    <name evidence="5" type="ORF">bsdcttw_02780</name>
</gene>
<dbReference type="SUPFAM" id="SSF58104">
    <property type="entry name" value="Methyl-accepting chemotaxis protein (MCP) signaling domain"/>
    <property type="match status" value="1"/>
</dbReference>
<evidence type="ECO:0000259" key="4">
    <source>
        <dbReference type="PROSITE" id="PS50111"/>
    </source>
</evidence>
<dbReference type="RefSeq" id="WP_185257687.1">
    <property type="nucleotide sequence ID" value="NZ_AP023368.1"/>
</dbReference>
<keyword evidence="3" id="KW-0472">Membrane</keyword>
<dbReference type="EMBL" id="AP023368">
    <property type="protein sequence ID" value="BCJ97237.1"/>
    <property type="molecule type" value="Genomic_DNA"/>
</dbReference>
<keyword evidence="3" id="KW-0812">Transmembrane</keyword>
<protein>
    <recommendedName>
        <fullName evidence="4">Methyl-accepting transducer domain-containing protein</fullName>
    </recommendedName>
</protein>
<dbReference type="AlphaFoldDB" id="A0A7I8DHS2"/>